<keyword evidence="4" id="KW-1185">Reference proteome</keyword>
<dbReference type="HOGENOM" id="CLU_038034_7_0_9"/>
<dbReference type="RefSeq" id="WP_009349361.1">
    <property type="nucleotide sequence ID" value="NZ_GL638132.1"/>
</dbReference>
<accession>E7N132</accession>
<evidence type="ECO:0000313" key="4">
    <source>
        <dbReference type="Proteomes" id="UP000004633"/>
    </source>
</evidence>
<evidence type="ECO:0000256" key="1">
    <source>
        <dbReference type="ARBA" id="ARBA00008814"/>
    </source>
</evidence>
<dbReference type="PANTHER" id="PTHR30535">
    <property type="entry name" value="VITAMIN B12-BINDING PROTEIN"/>
    <property type="match status" value="1"/>
</dbReference>
<dbReference type="Gene3D" id="3.40.50.1980">
    <property type="entry name" value="Nitrogenase molybdenum iron protein domain"/>
    <property type="match status" value="2"/>
</dbReference>
<dbReference type="InterPro" id="IPR050902">
    <property type="entry name" value="ABC_Transporter_SBP"/>
</dbReference>
<dbReference type="PROSITE" id="PS50983">
    <property type="entry name" value="FE_B12_PBP"/>
    <property type="match status" value="1"/>
</dbReference>
<comment type="similarity">
    <text evidence="1">Belongs to the bacterial solute-binding protein 8 family.</text>
</comment>
<dbReference type="Pfam" id="PF01497">
    <property type="entry name" value="Peripla_BP_2"/>
    <property type="match status" value="1"/>
</dbReference>
<dbReference type="AlphaFoldDB" id="E7N132"/>
<dbReference type="STRING" id="749551.HMPREF9555_00683"/>
<dbReference type="PANTHER" id="PTHR30535:SF34">
    <property type="entry name" value="MOLYBDATE-BINDING PROTEIN MOLA"/>
    <property type="match status" value="1"/>
</dbReference>
<dbReference type="SUPFAM" id="SSF53807">
    <property type="entry name" value="Helical backbone' metal receptor"/>
    <property type="match status" value="1"/>
</dbReference>
<comment type="caution">
    <text evidence="3">The sequence shown here is derived from an EMBL/GenBank/DDBJ whole genome shotgun (WGS) entry which is preliminary data.</text>
</comment>
<dbReference type="Proteomes" id="UP000004633">
    <property type="component" value="Unassembled WGS sequence"/>
</dbReference>
<dbReference type="PROSITE" id="PS51257">
    <property type="entry name" value="PROKAR_LIPOPROTEIN"/>
    <property type="match status" value="1"/>
</dbReference>
<dbReference type="InterPro" id="IPR002491">
    <property type="entry name" value="ABC_transptr_periplasmic_BD"/>
</dbReference>
<reference evidence="3 4" key="1">
    <citation type="submission" date="2010-08" db="EMBL/GenBank/DDBJ databases">
        <authorList>
            <person name="Weinstock G."/>
            <person name="Sodergren E."/>
            <person name="Clifton S."/>
            <person name="Fulton L."/>
            <person name="Fulton B."/>
            <person name="Courtney L."/>
            <person name="Fronick C."/>
            <person name="Harrison M."/>
            <person name="Strong C."/>
            <person name="Farmer C."/>
            <person name="Delahaunty K."/>
            <person name="Markovic C."/>
            <person name="Hall O."/>
            <person name="Minx P."/>
            <person name="Tomlinson C."/>
            <person name="Mitreva M."/>
            <person name="Hou S."/>
            <person name="Chen J."/>
            <person name="Wollam A."/>
            <person name="Pepin K.H."/>
            <person name="Johnson M."/>
            <person name="Bhonagiri V."/>
            <person name="Zhang X."/>
            <person name="Suruliraj S."/>
            <person name="Warren W."/>
            <person name="Chinwalla A."/>
            <person name="Mardis E.R."/>
            <person name="Wilson R.K."/>
        </authorList>
    </citation>
    <scope>NUCLEOTIDE SEQUENCE [LARGE SCALE GENOMIC DNA]</scope>
    <source>
        <strain evidence="3 4">F0399</strain>
    </source>
</reference>
<name>E7N132_9FIRM</name>
<feature type="domain" description="Fe/B12 periplasmic-binding" evidence="2">
    <location>
        <begin position="59"/>
        <end position="327"/>
    </location>
</feature>
<sequence>MKNTLYALTAALALLLTGCGGEPQREAELPGAVTVENINVENYFELGANVETFDRIPERVVIIGANESELLMDLGVTHGVIAAVPSQNNPTFGIKECNRAVFDSFPPMKRSEVNAEHLLALNPDLIVAQQEFFSKNRLGSTAYWNGKGVHTMVPLNTTAPGKLNAVETIAREMKFVRDMGAVFRRDAAAEKIIADTYARIDLIREKARDVEKPKVMILDLMSSIVASYGRDKIAGDMAAAIGGDVPHTSAAVGTENIMEENPDVVFVVTYDEKEQEVEKIRENPAFRHLGFIQNNRLYPIPLKFVYGPQTRTIDAVGYMANRMYPGLFDFAAEYDFGVR</sequence>
<evidence type="ECO:0000259" key="2">
    <source>
        <dbReference type="PROSITE" id="PS50983"/>
    </source>
</evidence>
<proteinExistence type="inferred from homology"/>
<evidence type="ECO:0000313" key="3">
    <source>
        <dbReference type="EMBL" id="EFW30141.1"/>
    </source>
</evidence>
<organism evidence="3 4">
    <name type="scientific">Selenomonas artemidis F0399</name>
    <dbReference type="NCBI Taxonomy" id="749551"/>
    <lineage>
        <taxon>Bacteria</taxon>
        <taxon>Bacillati</taxon>
        <taxon>Bacillota</taxon>
        <taxon>Negativicutes</taxon>
        <taxon>Selenomonadales</taxon>
        <taxon>Selenomonadaceae</taxon>
        <taxon>Selenomonas</taxon>
    </lineage>
</organism>
<protein>
    <submittedName>
        <fullName evidence="3">Periplasmic binding protein</fullName>
    </submittedName>
</protein>
<dbReference type="EMBL" id="AECV01000008">
    <property type="protein sequence ID" value="EFW30141.1"/>
    <property type="molecule type" value="Genomic_DNA"/>
</dbReference>
<gene>
    <name evidence="3" type="ORF">HMPREF9555_00683</name>
</gene>